<keyword evidence="9" id="KW-0175">Coiled coil</keyword>
<feature type="domain" description="HAMP" evidence="13">
    <location>
        <begin position="220"/>
        <end position="272"/>
    </location>
</feature>
<proteinExistence type="predicted"/>
<dbReference type="SUPFAM" id="SSF55874">
    <property type="entry name" value="ATPase domain of HSP90 chaperone/DNA topoisomerase II/histidine kinase"/>
    <property type="match status" value="1"/>
</dbReference>
<feature type="modified residue" description="4-aspartylphosphate" evidence="8">
    <location>
        <position position="857"/>
    </location>
</feature>
<dbReference type="Gene3D" id="6.10.340.10">
    <property type="match status" value="1"/>
</dbReference>
<dbReference type="GO" id="GO:0000155">
    <property type="term" value="F:phosphorelay sensor kinase activity"/>
    <property type="evidence" value="ECO:0007669"/>
    <property type="project" value="InterPro"/>
</dbReference>
<dbReference type="PROSITE" id="PS50110">
    <property type="entry name" value="RESPONSE_REGULATORY"/>
    <property type="match status" value="3"/>
</dbReference>
<dbReference type="PANTHER" id="PTHR45339:SF1">
    <property type="entry name" value="HYBRID SIGNAL TRANSDUCTION HISTIDINE KINASE J"/>
    <property type="match status" value="1"/>
</dbReference>
<keyword evidence="15" id="KW-1185">Reference proteome</keyword>
<dbReference type="Gene3D" id="1.10.287.130">
    <property type="match status" value="1"/>
</dbReference>
<dbReference type="Pfam" id="PF13185">
    <property type="entry name" value="GAF_2"/>
    <property type="match status" value="1"/>
</dbReference>
<dbReference type="PRINTS" id="PR00344">
    <property type="entry name" value="BCTRLSENSOR"/>
</dbReference>
<evidence type="ECO:0000259" key="11">
    <source>
        <dbReference type="PROSITE" id="PS50109"/>
    </source>
</evidence>
<evidence type="ECO:0000256" key="5">
    <source>
        <dbReference type="ARBA" id="ARBA00022679"/>
    </source>
</evidence>
<dbReference type="SMART" id="SM00065">
    <property type="entry name" value="GAF"/>
    <property type="match status" value="1"/>
</dbReference>
<reference evidence="14 15" key="1">
    <citation type="submission" date="2016-10" db="EMBL/GenBank/DDBJ databases">
        <authorList>
            <person name="de Groot N.N."/>
        </authorList>
    </citation>
    <scope>NUCLEOTIDE SEQUENCE [LARGE SCALE GENOMIC DNA]</scope>
    <source>
        <strain evidence="14 15">DSM 22789</strain>
    </source>
</reference>
<dbReference type="InterPro" id="IPR007891">
    <property type="entry name" value="CHASE3"/>
</dbReference>
<dbReference type="InterPro" id="IPR001789">
    <property type="entry name" value="Sig_transdc_resp-reg_receiver"/>
</dbReference>
<feature type="domain" description="Histidine kinase" evidence="11">
    <location>
        <begin position="532"/>
        <end position="754"/>
    </location>
</feature>
<feature type="domain" description="Response regulatory" evidence="12">
    <location>
        <begin position="1075"/>
        <end position="1192"/>
    </location>
</feature>
<keyword evidence="7" id="KW-0902">Two-component regulatory system</keyword>
<dbReference type="GO" id="GO:0016020">
    <property type="term" value="C:membrane"/>
    <property type="evidence" value="ECO:0007669"/>
    <property type="project" value="UniProtKB-SubCell"/>
</dbReference>
<dbReference type="InterPro" id="IPR004358">
    <property type="entry name" value="Sig_transdc_His_kin-like_C"/>
</dbReference>
<dbReference type="CDD" id="cd16922">
    <property type="entry name" value="HATPase_EvgS-ArcB-TorS-like"/>
    <property type="match status" value="1"/>
</dbReference>
<dbReference type="EC" id="2.7.13.3" evidence="3"/>
<dbReference type="SUPFAM" id="SSF47384">
    <property type="entry name" value="Homodimeric domain of signal transducing histidine kinase"/>
    <property type="match status" value="1"/>
</dbReference>
<dbReference type="SMART" id="SM00388">
    <property type="entry name" value="HisKA"/>
    <property type="match status" value="1"/>
</dbReference>
<feature type="transmembrane region" description="Helical" evidence="10">
    <location>
        <begin position="12"/>
        <end position="31"/>
    </location>
</feature>
<name>A0A1I6Q8V4_9SPHI</name>
<evidence type="ECO:0000256" key="7">
    <source>
        <dbReference type="ARBA" id="ARBA00023012"/>
    </source>
</evidence>
<accession>A0A1I6Q8V4</accession>
<dbReference type="SMART" id="SM00304">
    <property type="entry name" value="HAMP"/>
    <property type="match status" value="1"/>
</dbReference>
<dbReference type="Pfam" id="PF02518">
    <property type="entry name" value="HATPase_c"/>
    <property type="match status" value="1"/>
</dbReference>
<dbReference type="CDD" id="cd00156">
    <property type="entry name" value="REC"/>
    <property type="match status" value="1"/>
</dbReference>
<dbReference type="CDD" id="cd17546">
    <property type="entry name" value="REC_hyHK_CKI1_RcsC-like"/>
    <property type="match status" value="1"/>
</dbReference>
<dbReference type="FunFam" id="3.30.565.10:FF:000010">
    <property type="entry name" value="Sensor histidine kinase RcsC"/>
    <property type="match status" value="1"/>
</dbReference>
<gene>
    <name evidence="14" type="ORF">SAMN05660206_102193</name>
</gene>
<feature type="transmembrane region" description="Helical" evidence="10">
    <location>
        <begin position="174"/>
        <end position="198"/>
    </location>
</feature>
<evidence type="ECO:0000259" key="13">
    <source>
        <dbReference type="PROSITE" id="PS50885"/>
    </source>
</evidence>
<dbReference type="Gene3D" id="3.30.565.10">
    <property type="entry name" value="Histidine kinase-like ATPase, C-terminal domain"/>
    <property type="match status" value="1"/>
</dbReference>
<dbReference type="EMBL" id="FOZZ01000002">
    <property type="protein sequence ID" value="SFS48798.1"/>
    <property type="molecule type" value="Genomic_DNA"/>
</dbReference>
<dbReference type="InterPro" id="IPR011006">
    <property type="entry name" value="CheY-like_superfamily"/>
</dbReference>
<feature type="modified residue" description="4-aspartylphosphate" evidence="8">
    <location>
        <position position="979"/>
    </location>
</feature>
<dbReference type="SMART" id="SM00387">
    <property type="entry name" value="HATPase_c"/>
    <property type="match status" value="1"/>
</dbReference>
<dbReference type="CDD" id="cd00082">
    <property type="entry name" value="HisKA"/>
    <property type="match status" value="1"/>
</dbReference>
<dbReference type="Proteomes" id="UP000198785">
    <property type="component" value="Unassembled WGS sequence"/>
</dbReference>
<dbReference type="InterPro" id="IPR003660">
    <property type="entry name" value="HAMP_dom"/>
</dbReference>
<keyword evidence="10" id="KW-0472">Membrane</keyword>
<feature type="domain" description="Response regulatory" evidence="12">
    <location>
        <begin position="808"/>
        <end position="921"/>
    </location>
</feature>
<dbReference type="Pfam" id="PF05227">
    <property type="entry name" value="CHASE3"/>
    <property type="match status" value="1"/>
</dbReference>
<evidence type="ECO:0000256" key="3">
    <source>
        <dbReference type="ARBA" id="ARBA00012438"/>
    </source>
</evidence>
<keyword evidence="10" id="KW-0812">Transmembrane</keyword>
<feature type="coiled-coil region" evidence="9">
    <location>
        <begin position="432"/>
        <end position="508"/>
    </location>
</feature>
<evidence type="ECO:0000256" key="2">
    <source>
        <dbReference type="ARBA" id="ARBA00004370"/>
    </source>
</evidence>
<evidence type="ECO:0000256" key="10">
    <source>
        <dbReference type="SAM" id="Phobius"/>
    </source>
</evidence>
<dbReference type="Gene3D" id="3.40.50.2300">
    <property type="match status" value="3"/>
</dbReference>
<evidence type="ECO:0000256" key="4">
    <source>
        <dbReference type="ARBA" id="ARBA00022553"/>
    </source>
</evidence>
<dbReference type="PROSITE" id="PS50109">
    <property type="entry name" value="HIS_KIN"/>
    <property type="match status" value="1"/>
</dbReference>
<dbReference type="InterPro" id="IPR036097">
    <property type="entry name" value="HisK_dim/P_sf"/>
</dbReference>
<evidence type="ECO:0000259" key="12">
    <source>
        <dbReference type="PROSITE" id="PS50110"/>
    </source>
</evidence>
<evidence type="ECO:0000256" key="1">
    <source>
        <dbReference type="ARBA" id="ARBA00000085"/>
    </source>
</evidence>
<dbReference type="Pfam" id="PF00512">
    <property type="entry name" value="HisKA"/>
    <property type="match status" value="1"/>
</dbReference>
<dbReference type="AlphaFoldDB" id="A0A1I6Q8V4"/>
<dbReference type="InterPro" id="IPR005467">
    <property type="entry name" value="His_kinase_dom"/>
</dbReference>
<dbReference type="InterPro" id="IPR036890">
    <property type="entry name" value="HATPase_C_sf"/>
</dbReference>
<evidence type="ECO:0000313" key="14">
    <source>
        <dbReference type="EMBL" id="SFS48798.1"/>
    </source>
</evidence>
<dbReference type="SMART" id="SM00448">
    <property type="entry name" value="REC"/>
    <property type="match status" value="3"/>
</dbReference>
<dbReference type="Pfam" id="PF00072">
    <property type="entry name" value="Response_reg"/>
    <property type="match status" value="3"/>
</dbReference>
<dbReference type="InterPro" id="IPR003661">
    <property type="entry name" value="HisK_dim/P_dom"/>
</dbReference>
<evidence type="ECO:0000313" key="15">
    <source>
        <dbReference type="Proteomes" id="UP000198785"/>
    </source>
</evidence>
<dbReference type="OrthoDB" id="9811889at2"/>
<dbReference type="CDD" id="cd06225">
    <property type="entry name" value="HAMP"/>
    <property type="match status" value="1"/>
</dbReference>
<dbReference type="RefSeq" id="WP_093363747.1">
    <property type="nucleotide sequence ID" value="NZ_FOZZ01000002.1"/>
</dbReference>
<evidence type="ECO:0000256" key="6">
    <source>
        <dbReference type="ARBA" id="ARBA00022777"/>
    </source>
</evidence>
<dbReference type="InterPro" id="IPR029016">
    <property type="entry name" value="GAF-like_dom_sf"/>
</dbReference>
<dbReference type="SUPFAM" id="SSF55781">
    <property type="entry name" value="GAF domain-like"/>
    <property type="match status" value="1"/>
</dbReference>
<evidence type="ECO:0000256" key="8">
    <source>
        <dbReference type="PROSITE-ProRule" id="PRU00169"/>
    </source>
</evidence>
<sequence>MPKQLLKKLQIGFGFSCAILIITSFASYFSVQNQIEHRSRVMQTQNVLLQADRILVDLLNAETGQRGYYLTNRESFLEPYYRGLESLPKSLSEIKKQLPDTSMQVARMDTISYLVSTRLNILTDLVNTKKAGGNIDPDRLEQGKLYMDSCRMVIQDFIASETERLERRSNTMNVFSNYTSIFILLACFISLIITFIFYRQIRNEFSKREKLQQELQTKDEQLAKRLAAVQRIAKKVALGDYTVRAHEDEKDHLGGIASALNEMTASLQASFNEINENEWKQTGLVKINEILTGNKNEENIAGDALAHLVNYGECINGAVYILENKRLLLKSSYGLESNMQKEYHPGEGMIGQVFANKRLKLFEDIDTDNFVVSFATGQLKLTHVVWLPLVSKGECFGVIELGASKKFDKVDLSFFQEACRMITLEILAAKSRQHIKMLLEETQAQSEELQMQHGELENLNTELEAHTQRLQASEEELKVQQEELLQSNQELEERSKLLEEKNQLIALRNSEIQKNIEELALSTKYKSEFLANMSHELRTPLNSILLLSRLMVENADKNLTEDQIESAKVIQSSGSSLLSLIDEILDLSKIEAGKMELEYESVRVTTLCRDLKNMFQPLASERGLVFQTNIDSTVPEKIETDKLRLEQVLRNLLANAIKFTQKGEVRLTIEADNKYKNFIRFAVSDTGIGISEENQQIIFEAFQQADGSTRRKFGGTGLGLSISREIVKLLGGHITLESKLGEGSTFIIHIPMQATISQLEDRILSELEIAPSIDEEIKELTPAETYMVPDIPEEVEDDRNNLMPNDKLILIVEDDTNFAKALLKYTHQQKYKGIVLVRGDQVLSIAEKYQPLAILLDIQLPIKNGWEVMDELKSNLKTRHIPVHIMSSLQMKKESLLKGAIDFINKPVALEQMDQMFKKIEDALSRHNQKVLIVEENPKHAAALSYFLHNYDITSEIKSSVEDSIETLLSSKVNCVIMDMGLPDKIGYETLEAIKRHEGLENLPIIIFTGKNVSHAEELKIKHYADSVVIKTAHSFQRILDEVGIFLHLVEEHQAEPKSKSNKLGKLGDVLHGKTILIADDDVRNIFSLTKILEKYKVNVISAMNGKEALAQLQVHPEISIVLMDMMMPEMDGYETIQKIRQTTAYKDLPIISVTAKAMTGDREKCIQAGASDYISKPVDKDQLLSLLRVWLYEI</sequence>
<feature type="modified residue" description="4-aspartylphosphate" evidence="8">
    <location>
        <position position="1125"/>
    </location>
</feature>
<dbReference type="SUPFAM" id="SSF52172">
    <property type="entry name" value="CheY-like"/>
    <property type="match status" value="3"/>
</dbReference>
<protein>
    <recommendedName>
        <fullName evidence="3">histidine kinase</fullName>
        <ecNumber evidence="3">2.7.13.3</ecNumber>
    </recommendedName>
</protein>
<dbReference type="InterPro" id="IPR003594">
    <property type="entry name" value="HATPase_dom"/>
</dbReference>
<comment type="subcellular location">
    <subcellularLocation>
        <location evidence="2">Membrane</location>
    </subcellularLocation>
</comment>
<feature type="domain" description="Response regulatory" evidence="12">
    <location>
        <begin position="930"/>
        <end position="1046"/>
    </location>
</feature>
<dbReference type="PANTHER" id="PTHR45339">
    <property type="entry name" value="HYBRID SIGNAL TRANSDUCTION HISTIDINE KINASE J"/>
    <property type="match status" value="1"/>
</dbReference>
<dbReference type="Gene3D" id="3.30.450.40">
    <property type="match status" value="1"/>
</dbReference>
<dbReference type="PROSITE" id="PS50885">
    <property type="entry name" value="HAMP"/>
    <property type="match status" value="1"/>
</dbReference>
<keyword evidence="5" id="KW-0808">Transferase</keyword>
<feature type="coiled-coil region" evidence="9">
    <location>
        <begin position="201"/>
        <end position="228"/>
    </location>
</feature>
<organism evidence="14 15">
    <name type="scientific">Sphingobacterium wenxiniae</name>
    <dbReference type="NCBI Taxonomy" id="683125"/>
    <lineage>
        <taxon>Bacteria</taxon>
        <taxon>Pseudomonadati</taxon>
        <taxon>Bacteroidota</taxon>
        <taxon>Sphingobacteriia</taxon>
        <taxon>Sphingobacteriales</taxon>
        <taxon>Sphingobacteriaceae</taxon>
        <taxon>Sphingobacterium</taxon>
    </lineage>
</organism>
<dbReference type="InterPro" id="IPR003018">
    <property type="entry name" value="GAF"/>
</dbReference>
<comment type="catalytic activity">
    <reaction evidence="1">
        <text>ATP + protein L-histidine = ADP + protein N-phospho-L-histidine.</text>
        <dbReference type="EC" id="2.7.13.3"/>
    </reaction>
</comment>
<dbReference type="CDD" id="cd19410">
    <property type="entry name" value="HK9-like_sensor"/>
    <property type="match status" value="1"/>
</dbReference>
<evidence type="ECO:0000256" key="9">
    <source>
        <dbReference type="SAM" id="Coils"/>
    </source>
</evidence>
<keyword evidence="10" id="KW-1133">Transmembrane helix</keyword>
<keyword evidence="6 14" id="KW-0418">Kinase</keyword>
<keyword evidence="4 8" id="KW-0597">Phosphoprotein</keyword>
<dbReference type="STRING" id="683125.SAMN05660206_102193"/>